<feature type="domain" description="Tyrosine specific protein phosphatases" evidence="3">
    <location>
        <begin position="287"/>
        <end position="348"/>
    </location>
</feature>
<name>A0A7I4Y6W1_HAECO</name>
<dbReference type="PRINTS" id="PR00700">
    <property type="entry name" value="PRTYPHPHTASE"/>
</dbReference>
<evidence type="ECO:0000313" key="4">
    <source>
        <dbReference type="Proteomes" id="UP000025227"/>
    </source>
</evidence>
<organism evidence="4 5">
    <name type="scientific">Haemonchus contortus</name>
    <name type="common">Barber pole worm</name>
    <dbReference type="NCBI Taxonomy" id="6289"/>
    <lineage>
        <taxon>Eukaryota</taxon>
        <taxon>Metazoa</taxon>
        <taxon>Ecdysozoa</taxon>
        <taxon>Nematoda</taxon>
        <taxon>Chromadorea</taxon>
        <taxon>Rhabditida</taxon>
        <taxon>Rhabditina</taxon>
        <taxon>Rhabditomorpha</taxon>
        <taxon>Strongyloidea</taxon>
        <taxon>Trichostrongylidae</taxon>
        <taxon>Haemonchus</taxon>
    </lineage>
</organism>
<proteinExistence type="predicted"/>
<dbReference type="PROSITE" id="PS50055">
    <property type="entry name" value="TYR_PHOSPHATASE_PTP"/>
    <property type="match status" value="1"/>
</dbReference>
<dbReference type="PANTHER" id="PTHR46163">
    <property type="entry name" value="TYROSINE-PROTEIN PHOSPHATASE-RELATED"/>
    <property type="match status" value="1"/>
</dbReference>
<feature type="compositionally biased region" description="Basic and acidic residues" evidence="1">
    <location>
        <begin position="37"/>
        <end position="53"/>
    </location>
</feature>
<reference evidence="5" key="1">
    <citation type="submission" date="2020-12" db="UniProtKB">
        <authorList>
            <consortium name="WormBaseParasite"/>
        </authorList>
    </citation>
    <scope>IDENTIFICATION</scope>
    <source>
        <strain evidence="5">MHco3</strain>
    </source>
</reference>
<protein>
    <submittedName>
        <fullName evidence="5">Protein-tyrosine phosphatase</fullName>
    </submittedName>
</protein>
<evidence type="ECO:0000259" key="2">
    <source>
        <dbReference type="PROSITE" id="PS50055"/>
    </source>
</evidence>
<dbReference type="OrthoDB" id="8815311at2759"/>
<feature type="domain" description="Tyrosine-protein phosphatase" evidence="2">
    <location>
        <begin position="96"/>
        <end position="357"/>
    </location>
</feature>
<dbReference type="Gene3D" id="3.90.190.10">
    <property type="entry name" value="Protein tyrosine phosphatase superfamily"/>
    <property type="match status" value="1"/>
</dbReference>
<dbReference type="PROSITE" id="PS50056">
    <property type="entry name" value="TYR_PHOSPHATASE_2"/>
    <property type="match status" value="1"/>
</dbReference>
<evidence type="ECO:0000256" key="1">
    <source>
        <dbReference type="SAM" id="MobiDB-lite"/>
    </source>
</evidence>
<dbReference type="WBParaSite" id="HCON_00052720-00002">
    <property type="protein sequence ID" value="HCON_00052720-00002"/>
    <property type="gene ID" value="HCON_00052720"/>
</dbReference>
<dbReference type="PANTHER" id="PTHR46163:SF23">
    <property type="entry name" value="PROTEIN-TYROSINE PHOSPHATASE-RELATED"/>
    <property type="match status" value="1"/>
</dbReference>
<feature type="compositionally biased region" description="Basic and acidic residues" evidence="1">
    <location>
        <begin position="1"/>
        <end position="11"/>
    </location>
</feature>
<dbReference type="InterPro" id="IPR003595">
    <property type="entry name" value="Tyr_Pase_cat"/>
</dbReference>
<dbReference type="InterPro" id="IPR016130">
    <property type="entry name" value="Tyr_Pase_AS"/>
</dbReference>
<dbReference type="InterPro" id="IPR029021">
    <property type="entry name" value="Prot-tyrosine_phosphatase-like"/>
</dbReference>
<feature type="region of interest" description="Disordered" evidence="1">
    <location>
        <begin position="1"/>
        <end position="69"/>
    </location>
</feature>
<accession>A0A7I4Y6W1</accession>
<sequence>MGWKKTILDSKKGKKKNGERRRKTRDQANQSNEPPAEVDKKRESRKRDSRTKGEQPSQPQLQQQLQQPQVAQCAKGGQQVVAKWVQRALDMGVDALRAEYRSLAKYTVPEMTSEAFISNHEAGRNRYQDVPCQDQHRIVLKWPNAPTDYIHANYVGTPLSEKRFICTQGPLDNTIPEFWMMVLQEESETIVMLCTCIETGKFKCSQYWPEVVGETKTFAGIEVTNMMVRQMCPEEPSIALTILNIKFGKPDGTRETREVRHYQWLDWPDRGVPPCRLTSMELLSRIRGTKKPIIVHCSAGIGRTGTIVAIEYILERMQAGVECANMCDLLKELRHYRAYSIQNDMQYLYVHRVMFCYFLEKHKRRYEFILTEENKAKYAKFVNDYNAVTGTC</sequence>
<keyword evidence="4" id="KW-1185">Reference proteome</keyword>
<dbReference type="OMA" id="VAKYEKF"/>
<evidence type="ECO:0000259" key="3">
    <source>
        <dbReference type="PROSITE" id="PS50056"/>
    </source>
</evidence>
<feature type="compositionally biased region" description="Low complexity" evidence="1">
    <location>
        <begin position="55"/>
        <end position="69"/>
    </location>
</feature>
<dbReference type="InterPro" id="IPR000387">
    <property type="entry name" value="Tyr_Pase_dom"/>
</dbReference>
<dbReference type="Proteomes" id="UP000025227">
    <property type="component" value="Unplaced"/>
</dbReference>
<dbReference type="CDD" id="cd00047">
    <property type="entry name" value="PTPc"/>
    <property type="match status" value="1"/>
</dbReference>
<dbReference type="Pfam" id="PF00102">
    <property type="entry name" value="Y_phosphatase"/>
    <property type="match status" value="1"/>
</dbReference>
<dbReference type="PROSITE" id="PS00383">
    <property type="entry name" value="TYR_PHOSPHATASE_1"/>
    <property type="match status" value="1"/>
</dbReference>
<feature type="compositionally biased region" description="Basic residues" evidence="1">
    <location>
        <begin position="12"/>
        <end position="24"/>
    </location>
</feature>
<dbReference type="InterPro" id="IPR052782">
    <property type="entry name" value="Oocyte-zygote_transition_reg"/>
</dbReference>
<dbReference type="GO" id="GO:0004725">
    <property type="term" value="F:protein tyrosine phosphatase activity"/>
    <property type="evidence" value="ECO:0007669"/>
    <property type="project" value="InterPro"/>
</dbReference>
<dbReference type="AlphaFoldDB" id="A0A7I4Y6W1"/>
<dbReference type="InterPro" id="IPR000242">
    <property type="entry name" value="PTP_cat"/>
</dbReference>
<dbReference type="SUPFAM" id="SSF52799">
    <property type="entry name" value="(Phosphotyrosine protein) phosphatases II"/>
    <property type="match status" value="1"/>
</dbReference>
<evidence type="ECO:0000313" key="5">
    <source>
        <dbReference type="WBParaSite" id="HCON_00052720-00002"/>
    </source>
</evidence>
<dbReference type="SMART" id="SM00194">
    <property type="entry name" value="PTPc"/>
    <property type="match status" value="1"/>
</dbReference>
<dbReference type="SMART" id="SM00404">
    <property type="entry name" value="PTPc_motif"/>
    <property type="match status" value="1"/>
</dbReference>